<dbReference type="EMBL" id="CM039436">
    <property type="protein sequence ID" value="KAI4314761.1"/>
    <property type="molecule type" value="Genomic_DNA"/>
</dbReference>
<accession>A0ACB9LTS7</accession>
<gene>
    <name evidence="1" type="ORF">L6164_027638</name>
</gene>
<reference evidence="1 2" key="1">
    <citation type="journal article" date="2022" name="DNA Res.">
        <title>Chromosomal-level genome assembly of the orchid tree Bauhinia variegata (Leguminosae; Cercidoideae) supports the allotetraploid origin hypothesis of Bauhinia.</title>
        <authorList>
            <person name="Zhong Y."/>
            <person name="Chen Y."/>
            <person name="Zheng D."/>
            <person name="Pang J."/>
            <person name="Liu Y."/>
            <person name="Luo S."/>
            <person name="Meng S."/>
            <person name="Qian L."/>
            <person name="Wei D."/>
            <person name="Dai S."/>
            <person name="Zhou R."/>
        </authorList>
    </citation>
    <scope>NUCLEOTIDE SEQUENCE [LARGE SCALE GENOMIC DNA]</scope>
    <source>
        <strain evidence="1">BV-YZ2020</strain>
    </source>
</reference>
<proteinExistence type="predicted"/>
<comment type="caution">
    <text evidence="1">The sequence shown here is derived from an EMBL/GenBank/DDBJ whole genome shotgun (WGS) entry which is preliminary data.</text>
</comment>
<dbReference type="Proteomes" id="UP000828941">
    <property type="component" value="Chromosome 11"/>
</dbReference>
<keyword evidence="2" id="KW-1185">Reference proteome</keyword>
<protein>
    <submittedName>
        <fullName evidence="1">Uncharacterized protein</fullName>
    </submittedName>
</protein>
<evidence type="ECO:0000313" key="1">
    <source>
        <dbReference type="EMBL" id="KAI4314761.1"/>
    </source>
</evidence>
<organism evidence="1 2">
    <name type="scientific">Bauhinia variegata</name>
    <name type="common">Purple orchid tree</name>
    <name type="synonym">Phanera variegata</name>
    <dbReference type="NCBI Taxonomy" id="167791"/>
    <lineage>
        <taxon>Eukaryota</taxon>
        <taxon>Viridiplantae</taxon>
        <taxon>Streptophyta</taxon>
        <taxon>Embryophyta</taxon>
        <taxon>Tracheophyta</taxon>
        <taxon>Spermatophyta</taxon>
        <taxon>Magnoliopsida</taxon>
        <taxon>eudicotyledons</taxon>
        <taxon>Gunneridae</taxon>
        <taxon>Pentapetalae</taxon>
        <taxon>rosids</taxon>
        <taxon>fabids</taxon>
        <taxon>Fabales</taxon>
        <taxon>Fabaceae</taxon>
        <taxon>Cercidoideae</taxon>
        <taxon>Cercideae</taxon>
        <taxon>Bauhiniinae</taxon>
        <taxon>Bauhinia</taxon>
    </lineage>
</organism>
<name>A0ACB9LTS7_BAUVA</name>
<sequence length="158" mass="17495">MAFSQFPYGQQVETLVLDFLLTIQPIRTHLFQKDGTMGTGCVTVASIMTHHVHSLCKKCNAFPSALGTKRLASEELVDDWDSKRLNIGYTNEQQQSYRNFEQVVGTSENQKPGTFPSYPGINSSAASSLPQDATLALLGRGQGPDFHFTGRFWHPSRG</sequence>
<evidence type="ECO:0000313" key="2">
    <source>
        <dbReference type="Proteomes" id="UP000828941"/>
    </source>
</evidence>